<dbReference type="AlphaFoldDB" id="A0A645A773"/>
<name>A0A645A773_9ZZZZ</name>
<dbReference type="InterPro" id="IPR009343">
    <property type="entry name" value="DUF1002"/>
</dbReference>
<reference evidence="1" key="1">
    <citation type="submission" date="2019-08" db="EMBL/GenBank/DDBJ databases">
        <authorList>
            <person name="Kucharzyk K."/>
            <person name="Murdoch R.W."/>
            <person name="Higgins S."/>
            <person name="Loffler F."/>
        </authorList>
    </citation>
    <scope>NUCLEOTIDE SEQUENCE</scope>
</reference>
<sequence>MKKLVAAALALAVSFSLFIPAALADEDGQERVTMGADLTDRQREAVYSDFGIEEGSVTELSVTNDEERSYLEGLVPDGKIGSVALSCIYIKTLPEGSGLSIEIHNINYCTEDMYKNALATAGIADAQVIVSAPFPVSGTGALTGAYKAYEDITGNSLSSLAKAAGAEELVVTGELAEYIGSDDATQMINELKNMLDKTQNMTDDEVRAEIKNLAQMYNVSLTSAQLEQVLSLVRKLEGLDADQLQKQLVGIAKAAQTANKVGEVTSKVFEDVKGFFSAVGSFFSGVFGGNKTE</sequence>
<evidence type="ECO:0000313" key="1">
    <source>
        <dbReference type="EMBL" id="MPM45604.1"/>
    </source>
</evidence>
<proteinExistence type="predicted"/>
<gene>
    <name evidence="1" type="primary">ypuA_3</name>
    <name evidence="1" type="ORF">SDC9_92292</name>
</gene>
<evidence type="ECO:0008006" key="2">
    <source>
        <dbReference type="Google" id="ProtNLM"/>
    </source>
</evidence>
<dbReference type="Pfam" id="PF06207">
    <property type="entry name" value="DUF1002"/>
    <property type="match status" value="1"/>
</dbReference>
<accession>A0A645A773</accession>
<dbReference type="EMBL" id="VSSQ01010942">
    <property type="protein sequence ID" value="MPM45604.1"/>
    <property type="molecule type" value="Genomic_DNA"/>
</dbReference>
<protein>
    <recommendedName>
        <fullName evidence="2">DUF1002 domain-containing protein</fullName>
    </recommendedName>
</protein>
<comment type="caution">
    <text evidence="1">The sequence shown here is derived from an EMBL/GenBank/DDBJ whole genome shotgun (WGS) entry which is preliminary data.</text>
</comment>
<organism evidence="1">
    <name type="scientific">bioreactor metagenome</name>
    <dbReference type="NCBI Taxonomy" id="1076179"/>
    <lineage>
        <taxon>unclassified sequences</taxon>
        <taxon>metagenomes</taxon>
        <taxon>ecological metagenomes</taxon>
    </lineage>
</organism>